<dbReference type="InterPro" id="IPR011611">
    <property type="entry name" value="PfkB_dom"/>
</dbReference>
<accession>A0ABN0NY08</accession>
<dbReference type="EMBL" id="AWVH01000033">
    <property type="protein sequence ID" value="ERJ92562.1"/>
    <property type="molecule type" value="Genomic_DNA"/>
</dbReference>
<reference evidence="5 6" key="1">
    <citation type="submission" date="2013-08" db="EMBL/GenBank/DDBJ databases">
        <authorList>
            <person name="Weinstock G."/>
            <person name="Sodergren E."/>
            <person name="Wylie T."/>
            <person name="Fulton L."/>
            <person name="Fulton R."/>
            <person name="Fronick C."/>
            <person name="O'Laughlin M."/>
            <person name="Godfrey J."/>
            <person name="Miner T."/>
            <person name="Herter B."/>
            <person name="Appelbaum E."/>
            <person name="Cordes M."/>
            <person name="Lek S."/>
            <person name="Wollam A."/>
            <person name="Pepin K.H."/>
            <person name="Palsikar V.B."/>
            <person name="Mitreva M."/>
            <person name="Wilson R.K."/>
        </authorList>
    </citation>
    <scope>NUCLEOTIDE SEQUENCE [LARGE SCALE GENOMIC DNA]</scope>
    <source>
        <strain evidence="5 6">ATCC 700332</strain>
    </source>
</reference>
<evidence type="ECO:0000259" key="4">
    <source>
        <dbReference type="Pfam" id="PF00294"/>
    </source>
</evidence>
<evidence type="ECO:0000256" key="3">
    <source>
        <dbReference type="ARBA" id="ARBA00022777"/>
    </source>
</evidence>
<name>A0ABN0NY08_TRELE</name>
<organism evidence="5 6">
    <name type="scientific">Treponema lecithinolyticum ATCC 700332</name>
    <dbReference type="NCBI Taxonomy" id="1321815"/>
    <lineage>
        <taxon>Bacteria</taxon>
        <taxon>Pseudomonadati</taxon>
        <taxon>Spirochaetota</taxon>
        <taxon>Spirochaetia</taxon>
        <taxon>Spirochaetales</taxon>
        <taxon>Treponemataceae</taxon>
        <taxon>Treponema</taxon>
    </lineage>
</organism>
<protein>
    <submittedName>
        <fullName evidence="5">Kinase, PfkB family</fullName>
    </submittedName>
</protein>
<dbReference type="Proteomes" id="UP000016649">
    <property type="component" value="Unassembled WGS sequence"/>
</dbReference>
<evidence type="ECO:0000256" key="2">
    <source>
        <dbReference type="ARBA" id="ARBA00022679"/>
    </source>
</evidence>
<feature type="domain" description="Carbohydrate kinase PfkB" evidence="4">
    <location>
        <begin position="6"/>
        <end position="291"/>
    </location>
</feature>
<dbReference type="PROSITE" id="PS00584">
    <property type="entry name" value="PFKB_KINASES_2"/>
    <property type="match status" value="1"/>
</dbReference>
<proteinExistence type="inferred from homology"/>
<dbReference type="Pfam" id="PF00294">
    <property type="entry name" value="PfkB"/>
    <property type="match status" value="1"/>
</dbReference>
<comment type="caution">
    <text evidence="5">The sequence shown here is derived from an EMBL/GenBank/DDBJ whole genome shotgun (WGS) entry which is preliminary data.</text>
</comment>
<keyword evidence="2" id="KW-0808">Transferase</keyword>
<gene>
    <name evidence="5" type="ORF">HMPREF9193_01317</name>
</gene>
<keyword evidence="6" id="KW-1185">Reference proteome</keyword>
<sequence>MKSYKKSILFLGDVNVDISFSGLKSPVVTDCEVFCSDFSKTLGGSTCLAASVFARLGGNAGLCGLIGEDENGTFIKNELLQLGIDTSLLQSKKKIRTGITANLIYGRERSQVTYRGSLAAFNDVSYAIKALNRFSHVHISGPYGMPAFVPHIEKVLHSIKKAGKTVSIDTQWDPTEQWTHVDGWLSQADYFFVNKNEALSITKTQNIQKAYVVLQAKTPMPIIKLGSEGVFVKGKIYPAYDVPVVDTTGAGDSFAAGFLFAVMQLNMPYEQAVHFASAAAAIACTYVGNNNKKMNIKAVKELYLKETGSAKSASAFLDTN</sequence>
<dbReference type="InterPro" id="IPR002173">
    <property type="entry name" value="Carboh/pur_kinase_PfkB_CS"/>
</dbReference>
<dbReference type="PANTHER" id="PTHR43085">
    <property type="entry name" value="HEXOKINASE FAMILY MEMBER"/>
    <property type="match status" value="1"/>
</dbReference>
<dbReference type="PANTHER" id="PTHR43085:SF57">
    <property type="entry name" value="CARBOHYDRATE KINASE PFKB DOMAIN-CONTAINING PROTEIN"/>
    <property type="match status" value="1"/>
</dbReference>
<dbReference type="SUPFAM" id="SSF53613">
    <property type="entry name" value="Ribokinase-like"/>
    <property type="match status" value="1"/>
</dbReference>
<comment type="similarity">
    <text evidence="1">Belongs to the carbohydrate kinase PfkB family.</text>
</comment>
<keyword evidence="3 5" id="KW-0418">Kinase</keyword>
<dbReference type="RefSeq" id="WP_021687525.1">
    <property type="nucleotide sequence ID" value="NZ_KI260567.1"/>
</dbReference>
<dbReference type="InterPro" id="IPR050306">
    <property type="entry name" value="PfkB_Carbo_kinase"/>
</dbReference>
<dbReference type="GO" id="GO:0016301">
    <property type="term" value="F:kinase activity"/>
    <property type="evidence" value="ECO:0007669"/>
    <property type="project" value="UniProtKB-KW"/>
</dbReference>
<dbReference type="InterPro" id="IPR029056">
    <property type="entry name" value="Ribokinase-like"/>
</dbReference>
<dbReference type="Gene3D" id="3.40.1190.20">
    <property type="match status" value="1"/>
</dbReference>
<evidence type="ECO:0000313" key="6">
    <source>
        <dbReference type="Proteomes" id="UP000016649"/>
    </source>
</evidence>
<evidence type="ECO:0000313" key="5">
    <source>
        <dbReference type="EMBL" id="ERJ92562.1"/>
    </source>
</evidence>
<evidence type="ECO:0000256" key="1">
    <source>
        <dbReference type="ARBA" id="ARBA00010688"/>
    </source>
</evidence>